<name>L9K0N7_TUPCH</name>
<accession>L9K0N7</accession>
<proteinExistence type="predicted"/>
<evidence type="ECO:0000313" key="2">
    <source>
        <dbReference type="EMBL" id="ELW56044.1"/>
    </source>
</evidence>
<dbReference type="Proteomes" id="UP000011518">
    <property type="component" value="Unassembled WGS sequence"/>
</dbReference>
<feature type="region of interest" description="Disordered" evidence="1">
    <location>
        <begin position="31"/>
        <end position="81"/>
    </location>
</feature>
<dbReference type="AlphaFoldDB" id="L9K0N7"/>
<evidence type="ECO:0000313" key="3">
    <source>
        <dbReference type="Proteomes" id="UP000011518"/>
    </source>
</evidence>
<organism evidence="2 3">
    <name type="scientific">Tupaia chinensis</name>
    <name type="common">Chinese tree shrew</name>
    <name type="synonym">Tupaia belangeri chinensis</name>
    <dbReference type="NCBI Taxonomy" id="246437"/>
    <lineage>
        <taxon>Eukaryota</taxon>
        <taxon>Metazoa</taxon>
        <taxon>Chordata</taxon>
        <taxon>Craniata</taxon>
        <taxon>Vertebrata</taxon>
        <taxon>Euteleostomi</taxon>
        <taxon>Mammalia</taxon>
        <taxon>Eutheria</taxon>
        <taxon>Euarchontoglires</taxon>
        <taxon>Scandentia</taxon>
        <taxon>Tupaiidae</taxon>
        <taxon>Tupaia</taxon>
    </lineage>
</organism>
<reference evidence="3" key="1">
    <citation type="submission" date="2012-07" db="EMBL/GenBank/DDBJ databases">
        <title>Genome of the Chinese tree shrew, a rising model animal genetically related to primates.</title>
        <authorList>
            <person name="Zhang G."/>
            <person name="Fan Y."/>
            <person name="Yao Y."/>
            <person name="Huang Z."/>
        </authorList>
    </citation>
    <scope>NUCLEOTIDE SEQUENCE [LARGE SCALE GENOMIC DNA]</scope>
</reference>
<dbReference type="EMBL" id="KB320924">
    <property type="protein sequence ID" value="ELW56044.1"/>
    <property type="molecule type" value="Genomic_DNA"/>
</dbReference>
<sequence length="81" mass="8600">MPEASPQRRLLPVKAHSQYCLCDPYTLKHQNPPAALDPEANAQARVTGPCSLQPTAQESAAPYRGGEGRGSKRPFAATGPS</sequence>
<gene>
    <name evidence="2" type="ORF">TREES_T100012131</name>
</gene>
<protein>
    <submittedName>
        <fullName evidence="2">Uncharacterized protein</fullName>
    </submittedName>
</protein>
<evidence type="ECO:0000256" key="1">
    <source>
        <dbReference type="SAM" id="MobiDB-lite"/>
    </source>
</evidence>
<dbReference type="InParanoid" id="L9K0N7"/>
<keyword evidence="3" id="KW-1185">Reference proteome</keyword>
<reference evidence="3" key="2">
    <citation type="journal article" date="2013" name="Nat. Commun.">
        <title>Genome of the Chinese tree shrew.</title>
        <authorList>
            <person name="Fan Y."/>
            <person name="Huang Z.Y."/>
            <person name="Cao C.C."/>
            <person name="Chen C.S."/>
            <person name="Chen Y.X."/>
            <person name="Fan D.D."/>
            <person name="He J."/>
            <person name="Hou H.L."/>
            <person name="Hu L."/>
            <person name="Hu X.T."/>
            <person name="Jiang X.T."/>
            <person name="Lai R."/>
            <person name="Lang Y.S."/>
            <person name="Liang B."/>
            <person name="Liao S.G."/>
            <person name="Mu D."/>
            <person name="Ma Y.Y."/>
            <person name="Niu Y.Y."/>
            <person name="Sun X.Q."/>
            <person name="Xia J.Q."/>
            <person name="Xiao J."/>
            <person name="Xiong Z.Q."/>
            <person name="Xu L."/>
            <person name="Yang L."/>
            <person name="Zhang Y."/>
            <person name="Zhao W."/>
            <person name="Zhao X.D."/>
            <person name="Zheng Y.T."/>
            <person name="Zhou J.M."/>
            <person name="Zhu Y.B."/>
            <person name="Zhang G.J."/>
            <person name="Wang J."/>
            <person name="Yao Y.G."/>
        </authorList>
    </citation>
    <scope>NUCLEOTIDE SEQUENCE [LARGE SCALE GENOMIC DNA]</scope>
</reference>